<feature type="domain" description="ABC transmembrane type-1" evidence="10">
    <location>
        <begin position="8"/>
        <end position="87"/>
    </location>
</feature>
<sequence length="91" mass="10466">MVKFWSFGIARIIFDITLFLGCWAAAVRVHELLLENVLHLPMHFFDTTPTGRILTRFSKDVDVLDSKLPELLLDWVICAVEVTFLFVGWGN</sequence>
<dbReference type="PANTHER" id="PTHR24223:SF443">
    <property type="entry name" value="MULTIDRUG-RESISTANCE LIKE PROTEIN 1, ISOFORM I"/>
    <property type="match status" value="1"/>
</dbReference>
<protein>
    <submittedName>
        <fullName evidence="11 12">Multidrug resistance protein 2</fullName>
    </submittedName>
</protein>
<dbReference type="SUPFAM" id="SSF90123">
    <property type="entry name" value="ABC transporter transmembrane region"/>
    <property type="match status" value="1"/>
</dbReference>
<evidence type="ECO:0000259" key="10">
    <source>
        <dbReference type="PROSITE" id="PS50929"/>
    </source>
</evidence>
<keyword evidence="4" id="KW-0677">Repeat</keyword>
<dbReference type="GO" id="GO:0140359">
    <property type="term" value="F:ABC-type transporter activity"/>
    <property type="evidence" value="ECO:0007669"/>
    <property type="project" value="InterPro"/>
</dbReference>
<evidence type="ECO:0000313" key="13">
    <source>
        <dbReference type="Proteomes" id="UP000002320"/>
    </source>
</evidence>
<dbReference type="GO" id="GO:0016020">
    <property type="term" value="C:membrane"/>
    <property type="evidence" value="ECO:0007669"/>
    <property type="project" value="InterPro"/>
</dbReference>
<keyword evidence="7 9" id="KW-1133">Transmembrane helix</keyword>
<keyword evidence="5" id="KW-0547">Nucleotide-binding</keyword>
<dbReference type="AlphaFoldDB" id="B0WXD8"/>
<evidence type="ECO:0000256" key="8">
    <source>
        <dbReference type="ARBA" id="ARBA00023136"/>
    </source>
</evidence>
<feature type="transmembrane region" description="Helical" evidence="9">
    <location>
        <begin position="72"/>
        <end position="90"/>
    </location>
</feature>
<name>B0WXD8_CULQU</name>
<keyword evidence="2" id="KW-0813">Transport</keyword>
<evidence type="ECO:0000256" key="9">
    <source>
        <dbReference type="SAM" id="Phobius"/>
    </source>
</evidence>
<evidence type="ECO:0000256" key="7">
    <source>
        <dbReference type="ARBA" id="ARBA00022989"/>
    </source>
</evidence>
<keyword evidence="13" id="KW-1185">Reference proteome</keyword>
<dbReference type="Gene3D" id="1.20.1560.10">
    <property type="entry name" value="ABC transporter type 1, transmembrane domain"/>
    <property type="match status" value="1"/>
</dbReference>
<reference evidence="12" key="2">
    <citation type="submission" date="2021-02" db="UniProtKB">
        <authorList>
            <consortium name="EnsemblMetazoa"/>
        </authorList>
    </citation>
    <scope>IDENTIFICATION</scope>
    <source>
        <strain evidence="12">JHB</strain>
    </source>
</reference>
<dbReference type="STRING" id="7176.B0WXD8"/>
<evidence type="ECO:0000256" key="5">
    <source>
        <dbReference type="ARBA" id="ARBA00022741"/>
    </source>
</evidence>
<evidence type="ECO:0000313" key="11">
    <source>
        <dbReference type="EMBL" id="EDS36468.1"/>
    </source>
</evidence>
<dbReference type="InterPro" id="IPR036640">
    <property type="entry name" value="ABC1_TM_sf"/>
</dbReference>
<evidence type="ECO:0000256" key="6">
    <source>
        <dbReference type="ARBA" id="ARBA00022840"/>
    </source>
</evidence>
<evidence type="ECO:0000256" key="2">
    <source>
        <dbReference type="ARBA" id="ARBA00022448"/>
    </source>
</evidence>
<gene>
    <name evidence="12" type="primary">6044561</name>
    <name evidence="11" type="ORF">CpipJ_CPIJ011961</name>
</gene>
<dbReference type="Pfam" id="PF00664">
    <property type="entry name" value="ABC_membrane"/>
    <property type="match status" value="1"/>
</dbReference>
<evidence type="ECO:0000313" key="12">
    <source>
        <dbReference type="EnsemblMetazoa" id="CPIJ011961-PA"/>
    </source>
</evidence>
<dbReference type="EnsemblMetazoa" id="CPIJ011961-RA">
    <property type="protein sequence ID" value="CPIJ011961-PA"/>
    <property type="gene ID" value="CPIJ011961"/>
</dbReference>
<dbReference type="InParanoid" id="B0WXD8"/>
<evidence type="ECO:0000256" key="4">
    <source>
        <dbReference type="ARBA" id="ARBA00022737"/>
    </source>
</evidence>
<dbReference type="HOGENOM" id="CLU_2429213_0_0_1"/>
<dbReference type="VEuPathDB" id="VectorBase:CPIJ011961"/>
<accession>B0WXD8</accession>
<organism>
    <name type="scientific">Culex quinquefasciatus</name>
    <name type="common">Southern house mosquito</name>
    <name type="synonym">Culex pungens</name>
    <dbReference type="NCBI Taxonomy" id="7176"/>
    <lineage>
        <taxon>Eukaryota</taxon>
        <taxon>Metazoa</taxon>
        <taxon>Ecdysozoa</taxon>
        <taxon>Arthropoda</taxon>
        <taxon>Hexapoda</taxon>
        <taxon>Insecta</taxon>
        <taxon>Pterygota</taxon>
        <taxon>Neoptera</taxon>
        <taxon>Endopterygota</taxon>
        <taxon>Diptera</taxon>
        <taxon>Nematocera</taxon>
        <taxon>Culicoidea</taxon>
        <taxon>Culicidae</taxon>
        <taxon>Culicinae</taxon>
        <taxon>Culicini</taxon>
        <taxon>Culex</taxon>
        <taxon>Culex</taxon>
    </lineage>
</organism>
<keyword evidence="6" id="KW-0067">ATP-binding</keyword>
<evidence type="ECO:0000256" key="1">
    <source>
        <dbReference type="ARBA" id="ARBA00004127"/>
    </source>
</evidence>
<dbReference type="OMA" id="ISVCKHY"/>
<dbReference type="PROSITE" id="PS50929">
    <property type="entry name" value="ABC_TM1F"/>
    <property type="match status" value="1"/>
</dbReference>
<dbReference type="KEGG" id="cqu:CpipJ_CPIJ011961"/>
<dbReference type="GO" id="GO:0005524">
    <property type="term" value="F:ATP binding"/>
    <property type="evidence" value="ECO:0007669"/>
    <property type="project" value="UniProtKB-KW"/>
</dbReference>
<evidence type="ECO:0000256" key="3">
    <source>
        <dbReference type="ARBA" id="ARBA00022692"/>
    </source>
</evidence>
<dbReference type="EMBL" id="DS232162">
    <property type="protein sequence ID" value="EDS36468.1"/>
    <property type="molecule type" value="Genomic_DNA"/>
</dbReference>
<feature type="transmembrane region" description="Helical" evidence="9">
    <location>
        <begin position="12"/>
        <end position="30"/>
    </location>
</feature>
<keyword evidence="8 9" id="KW-0472">Membrane</keyword>
<proteinExistence type="predicted"/>
<dbReference type="InterPro" id="IPR011527">
    <property type="entry name" value="ABC1_TM_dom"/>
</dbReference>
<keyword evidence="3 9" id="KW-0812">Transmembrane</keyword>
<comment type="subcellular location">
    <subcellularLocation>
        <location evidence="1">Endomembrane system</location>
        <topology evidence="1">Multi-pass membrane protein</topology>
    </subcellularLocation>
</comment>
<dbReference type="InterPro" id="IPR050173">
    <property type="entry name" value="ABC_transporter_C-like"/>
</dbReference>
<dbReference type="eggNOG" id="KOG0054">
    <property type="taxonomic scope" value="Eukaryota"/>
</dbReference>
<dbReference type="PANTHER" id="PTHR24223">
    <property type="entry name" value="ATP-BINDING CASSETTE SUB-FAMILY C"/>
    <property type="match status" value="1"/>
</dbReference>
<reference evidence="11" key="1">
    <citation type="submission" date="2007-03" db="EMBL/GenBank/DDBJ databases">
        <title>Annotation of Culex pipiens quinquefasciatus.</title>
        <authorList>
            <consortium name="The Broad Institute Genome Sequencing Platform"/>
            <person name="Atkinson P.W."/>
            <person name="Hemingway J."/>
            <person name="Christensen B.M."/>
            <person name="Higgs S."/>
            <person name="Kodira C."/>
            <person name="Hannick L."/>
            <person name="Megy K."/>
            <person name="O'Leary S."/>
            <person name="Pearson M."/>
            <person name="Haas B.J."/>
            <person name="Mauceli E."/>
            <person name="Wortman J.R."/>
            <person name="Lee N.H."/>
            <person name="Guigo R."/>
            <person name="Stanke M."/>
            <person name="Alvarado L."/>
            <person name="Amedeo P."/>
            <person name="Antoine C.H."/>
            <person name="Arensburger P."/>
            <person name="Bidwell S.L."/>
            <person name="Crawford M."/>
            <person name="Camaro F."/>
            <person name="Devon K."/>
            <person name="Engels R."/>
            <person name="Hammond M."/>
            <person name="Howarth C."/>
            <person name="Koehrsen M."/>
            <person name="Lawson D."/>
            <person name="Montgomery P."/>
            <person name="Nene V."/>
            <person name="Nusbaum C."/>
            <person name="Puiu D."/>
            <person name="Romero-Severson J."/>
            <person name="Severson D.W."/>
            <person name="Shumway M."/>
            <person name="Sisk P."/>
            <person name="Stolte C."/>
            <person name="Zeng Q."/>
            <person name="Eisenstadt E."/>
            <person name="Fraser-Liggett C."/>
            <person name="Strausberg R."/>
            <person name="Galagan J."/>
            <person name="Birren B."/>
            <person name="Collins F.H."/>
        </authorList>
    </citation>
    <scope>NUCLEOTIDE SEQUENCE [LARGE SCALE GENOMIC DNA]</scope>
    <source>
        <strain evidence="11">JHB</strain>
    </source>
</reference>
<dbReference type="Proteomes" id="UP000002320">
    <property type="component" value="Unassembled WGS sequence"/>
</dbReference>
<dbReference type="GO" id="GO:0012505">
    <property type="term" value="C:endomembrane system"/>
    <property type="evidence" value="ECO:0007669"/>
    <property type="project" value="UniProtKB-SubCell"/>
</dbReference>